<sequence>MISKDYGKPAHDEMLFIIIHQIYELWFKQI</sequence>
<evidence type="ECO:0008006" key="2">
    <source>
        <dbReference type="Google" id="ProtNLM"/>
    </source>
</evidence>
<dbReference type="SUPFAM" id="SSF140959">
    <property type="entry name" value="Indolic compounds 2,3-dioxygenase-like"/>
    <property type="match status" value="1"/>
</dbReference>
<organism evidence="1">
    <name type="scientific">marine metagenome</name>
    <dbReference type="NCBI Taxonomy" id="408172"/>
    <lineage>
        <taxon>unclassified sequences</taxon>
        <taxon>metagenomes</taxon>
        <taxon>ecological metagenomes</taxon>
    </lineage>
</organism>
<dbReference type="GO" id="GO:0019442">
    <property type="term" value="P:L-tryptophan catabolic process to acetyl-CoA"/>
    <property type="evidence" value="ECO:0007669"/>
    <property type="project" value="TreeGrafter"/>
</dbReference>
<evidence type="ECO:0000313" key="1">
    <source>
        <dbReference type="EMBL" id="SVA12719.1"/>
    </source>
</evidence>
<protein>
    <recommendedName>
        <fullName evidence="2">Tryptophan 2,3-dioxygenase</fullName>
    </recommendedName>
</protein>
<dbReference type="GO" id="GO:0020037">
    <property type="term" value="F:heme binding"/>
    <property type="evidence" value="ECO:0007669"/>
    <property type="project" value="InterPro"/>
</dbReference>
<accession>A0A381TAF2</accession>
<dbReference type="PANTHER" id="PTHR10138">
    <property type="entry name" value="TRYPTOPHAN 2,3-DIOXYGENASE"/>
    <property type="match status" value="1"/>
</dbReference>
<reference evidence="1" key="1">
    <citation type="submission" date="2018-05" db="EMBL/GenBank/DDBJ databases">
        <authorList>
            <person name="Lanie J.A."/>
            <person name="Ng W.-L."/>
            <person name="Kazmierczak K.M."/>
            <person name="Andrzejewski T.M."/>
            <person name="Davidsen T.M."/>
            <person name="Wayne K.J."/>
            <person name="Tettelin H."/>
            <person name="Glass J.I."/>
            <person name="Rusch D."/>
            <person name="Podicherti R."/>
            <person name="Tsui H.-C.T."/>
            <person name="Winkler M.E."/>
        </authorList>
    </citation>
    <scope>NUCLEOTIDE SEQUENCE</scope>
</reference>
<dbReference type="Pfam" id="PF03301">
    <property type="entry name" value="Trp_dioxygenase"/>
    <property type="match status" value="1"/>
</dbReference>
<gene>
    <name evidence="1" type="ORF">METZ01_LOCUS65573</name>
</gene>
<dbReference type="AlphaFoldDB" id="A0A381TAF2"/>
<dbReference type="EMBL" id="UINC01004222">
    <property type="protein sequence ID" value="SVA12719.1"/>
    <property type="molecule type" value="Genomic_DNA"/>
</dbReference>
<proteinExistence type="predicted"/>
<dbReference type="GO" id="GO:0046872">
    <property type="term" value="F:metal ion binding"/>
    <property type="evidence" value="ECO:0007669"/>
    <property type="project" value="InterPro"/>
</dbReference>
<dbReference type="InterPro" id="IPR004981">
    <property type="entry name" value="Trp_2_3_dOase"/>
</dbReference>
<name>A0A381TAF2_9ZZZZ</name>
<dbReference type="InterPro" id="IPR037217">
    <property type="entry name" value="Trp/Indoleamine_2_3_dOase-like"/>
</dbReference>
<dbReference type="GO" id="GO:0004833">
    <property type="term" value="F:L-tryptophan 2,3-dioxygenase activity"/>
    <property type="evidence" value="ECO:0007669"/>
    <property type="project" value="InterPro"/>
</dbReference>
<dbReference type="GO" id="GO:0019441">
    <property type="term" value="P:L-tryptophan catabolic process to kynurenine"/>
    <property type="evidence" value="ECO:0007669"/>
    <property type="project" value="InterPro"/>
</dbReference>
<dbReference type="PANTHER" id="PTHR10138:SF0">
    <property type="entry name" value="TRYPTOPHAN 2,3-DIOXYGENASE"/>
    <property type="match status" value="1"/>
</dbReference>
<feature type="non-terminal residue" evidence="1">
    <location>
        <position position="30"/>
    </location>
</feature>
<dbReference type="Gene3D" id="1.20.58.480">
    <property type="match status" value="1"/>
</dbReference>